<organism evidence="3 4">
    <name type="scientific">Nocardioides jejuensis</name>
    <dbReference type="NCBI Taxonomy" id="2502782"/>
    <lineage>
        <taxon>Bacteria</taxon>
        <taxon>Bacillati</taxon>
        <taxon>Actinomycetota</taxon>
        <taxon>Actinomycetes</taxon>
        <taxon>Propionibacteriales</taxon>
        <taxon>Nocardioidaceae</taxon>
        <taxon>Nocardioides</taxon>
    </lineage>
</organism>
<dbReference type="AlphaFoldDB" id="A0A4R1CHH6"/>
<evidence type="ECO:0000256" key="1">
    <source>
        <dbReference type="SAM" id="MobiDB-lite"/>
    </source>
</evidence>
<name>A0A4R1CHH6_9ACTN</name>
<protein>
    <recommendedName>
        <fullName evidence="5">DUF317 domain-containing protein</fullName>
    </recommendedName>
</protein>
<accession>A0A4R1CHH6</accession>
<keyword evidence="2" id="KW-0732">Signal</keyword>
<dbReference type="PROSITE" id="PS51257">
    <property type="entry name" value="PROKAR_LIPOPROTEIN"/>
    <property type="match status" value="1"/>
</dbReference>
<dbReference type="Proteomes" id="UP000295453">
    <property type="component" value="Unassembled WGS sequence"/>
</dbReference>
<gene>
    <name evidence="3" type="ORF">EPD65_02220</name>
</gene>
<dbReference type="EMBL" id="SJZJ01000002">
    <property type="protein sequence ID" value="TCJ30873.1"/>
    <property type="molecule type" value="Genomic_DNA"/>
</dbReference>
<evidence type="ECO:0000256" key="2">
    <source>
        <dbReference type="SAM" id="SignalP"/>
    </source>
</evidence>
<feature type="signal peptide" evidence="2">
    <location>
        <begin position="1"/>
        <end position="19"/>
    </location>
</feature>
<dbReference type="RefSeq" id="WP_131581521.1">
    <property type="nucleotide sequence ID" value="NZ_SJZJ01000002.1"/>
</dbReference>
<evidence type="ECO:0000313" key="3">
    <source>
        <dbReference type="EMBL" id="TCJ30873.1"/>
    </source>
</evidence>
<feature type="chain" id="PRO_5038961887" description="DUF317 domain-containing protein" evidence="2">
    <location>
        <begin position="20"/>
        <end position="314"/>
    </location>
</feature>
<evidence type="ECO:0008006" key="5">
    <source>
        <dbReference type="Google" id="ProtNLM"/>
    </source>
</evidence>
<proteinExistence type="predicted"/>
<evidence type="ECO:0000313" key="4">
    <source>
        <dbReference type="Proteomes" id="UP000295453"/>
    </source>
</evidence>
<reference evidence="3 4" key="1">
    <citation type="submission" date="2019-03" db="EMBL/GenBank/DDBJ databases">
        <authorList>
            <person name="Kim M.K.M."/>
        </authorList>
    </citation>
    <scope>NUCLEOTIDE SEQUENCE [LARGE SCALE GENOMIC DNA]</scope>
    <source>
        <strain evidence="3 4">18JY15-6</strain>
    </source>
</reference>
<keyword evidence="4" id="KW-1185">Reference proteome</keyword>
<sequence>MRPALAVAASAALALSLTACTSDPPATPTHAASANPRIHLDEPATADNRAATAKYADWLLHAVPMPKGSKEWTTSPAKQFRSASVGLTPSDDHFRRTTWWTVPASVADLETWVHRHAPRPLRADNGDSWSSTNGHITEHDLEVLGRSTSVHTGGIATFAISTCAGGVAVRVDTFVAARFARTAWIPRDVSEVTIRRTTTSSSGPGPATKTTRRTVTAAADVQRLVDLVNTQPGVSTVPEIRHCPDIVETRTDALTFHSESGEWVAVLTSDVCFAALTLRHDGTEVGPALEPSSRLFSVVNAALRNASAPATPHS</sequence>
<comment type="caution">
    <text evidence="3">The sequence shown here is derived from an EMBL/GenBank/DDBJ whole genome shotgun (WGS) entry which is preliminary data.</text>
</comment>
<feature type="region of interest" description="Disordered" evidence="1">
    <location>
        <begin position="23"/>
        <end position="42"/>
    </location>
</feature>